<evidence type="ECO:0000256" key="7">
    <source>
        <dbReference type="ARBA" id="ARBA00023159"/>
    </source>
</evidence>
<evidence type="ECO:0000259" key="13">
    <source>
        <dbReference type="PROSITE" id="PS51294"/>
    </source>
</evidence>
<dbReference type="GO" id="GO:0005634">
    <property type="term" value="C:nucleus"/>
    <property type="evidence" value="ECO:0007669"/>
    <property type="project" value="UniProtKB-SubCell"/>
</dbReference>
<dbReference type="AlphaFoldDB" id="A0A843XFU7"/>
<dbReference type="GO" id="GO:0009736">
    <property type="term" value="P:cytokinin-activated signaling pathway"/>
    <property type="evidence" value="ECO:0007669"/>
    <property type="project" value="InterPro"/>
</dbReference>
<evidence type="ECO:0000256" key="11">
    <source>
        <dbReference type="SAM" id="MobiDB-lite"/>
    </source>
</evidence>
<dbReference type="InterPro" id="IPR045279">
    <property type="entry name" value="ARR-like"/>
</dbReference>
<dbReference type="SUPFAM" id="SSF46689">
    <property type="entry name" value="Homeodomain-like"/>
    <property type="match status" value="1"/>
</dbReference>
<accession>A0A843XFU7</accession>
<evidence type="ECO:0000256" key="10">
    <source>
        <dbReference type="PROSITE-ProRule" id="PRU00169"/>
    </source>
</evidence>
<dbReference type="InterPro" id="IPR001005">
    <property type="entry name" value="SANT/Myb"/>
</dbReference>
<dbReference type="InterPro" id="IPR006447">
    <property type="entry name" value="Myb_dom_plants"/>
</dbReference>
<dbReference type="Proteomes" id="UP000652761">
    <property type="component" value="Unassembled WGS sequence"/>
</dbReference>
<dbReference type="NCBIfam" id="TIGR01557">
    <property type="entry name" value="myb_SHAQKYF"/>
    <property type="match status" value="1"/>
</dbReference>
<evidence type="ECO:0000256" key="1">
    <source>
        <dbReference type="ARBA" id="ARBA00004123"/>
    </source>
</evidence>
<comment type="caution">
    <text evidence="14">The sequence shown here is derived from an EMBL/GenBank/DDBJ whole genome shotgun (WGS) entry which is preliminary data.</text>
</comment>
<evidence type="ECO:0000256" key="6">
    <source>
        <dbReference type="ARBA" id="ARBA00023125"/>
    </source>
</evidence>
<dbReference type="Pfam" id="PF00072">
    <property type="entry name" value="Response_reg"/>
    <property type="match status" value="1"/>
</dbReference>
<dbReference type="SUPFAM" id="SSF52172">
    <property type="entry name" value="CheY-like"/>
    <property type="match status" value="1"/>
</dbReference>
<keyword evidence="15" id="KW-1185">Reference proteome</keyword>
<comment type="subcellular location">
    <subcellularLocation>
        <location evidence="1">Nucleus</location>
    </subcellularLocation>
</comment>
<evidence type="ECO:0000256" key="8">
    <source>
        <dbReference type="ARBA" id="ARBA00023163"/>
    </source>
</evidence>
<evidence type="ECO:0000256" key="3">
    <source>
        <dbReference type="ARBA" id="ARBA00022553"/>
    </source>
</evidence>
<dbReference type="InterPro" id="IPR011006">
    <property type="entry name" value="CheY-like_superfamily"/>
</dbReference>
<feature type="domain" description="HTH myb-type" evidence="13">
    <location>
        <begin position="219"/>
        <end position="278"/>
    </location>
</feature>
<dbReference type="Pfam" id="PF00249">
    <property type="entry name" value="Myb_DNA-binding"/>
    <property type="match status" value="1"/>
</dbReference>
<dbReference type="GO" id="GO:0000160">
    <property type="term" value="P:phosphorelay signal transduction system"/>
    <property type="evidence" value="ECO:0007669"/>
    <property type="project" value="UniProtKB-KW"/>
</dbReference>
<protein>
    <recommendedName>
        <fullName evidence="16">Two-component response regulator</fullName>
    </recommendedName>
</protein>
<feature type="region of interest" description="Disordered" evidence="11">
    <location>
        <begin position="154"/>
        <end position="221"/>
    </location>
</feature>
<dbReference type="InterPro" id="IPR009057">
    <property type="entry name" value="Homeodomain-like_sf"/>
</dbReference>
<feature type="compositionally biased region" description="Basic and acidic residues" evidence="11">
    <location>
        <begin position="157"/>
        <end position="182"/>
    </location>
</feature>
<feature type="modified residue" description="4-aspartylphosphate" evidence="10">
    <location>
        <position position="87"/>
    </location>
</feature>
<organism evidence="14 15">
    <name type="scientific">Colocasia esculenta</name>
    <name type="common">Wild taro</name>
    <name type="synonym">Arum esculentum</name>
    <dbReference type="NCBI Taxonomy" id="4460"/>
    <lineage>
        <taxon>Eukaryota</taxon>
        <taxon>Viridiplantae</taxon>
        <taxon>Streptophyta</taxon>
        <taxon>Embryophyta</taxon>
        <taxon>Tracheophyta</taxon>
        <taxon>Spermatophyta</taxon>
        <taxon>Magnoliopsida</taxon>
        <taxon>Liliopsida</taxon>
        <taxon>Araceae</taxon>
        <taxon>Aroideae</taxon>
        <taxon>Colocasieae</taxon>
        <taxon>Colocasia</taxon>
    </lineage>
</organism>
<dbReference type="PROSITE" id="PS50110">
    <property type="entry name" value="RESPONSE_REGULATORY"/>
    <property type="match status" value="1"/>
</dbReference>
<dbReference type="PANTHER" id="PTHR43874">
    <property type="entry name" value="TWO-COMPONENT RESPONSE REGULATOR"/>
    <property type="match status" value="1"/>
</dbReference>
<evidence type="ECO:0000313" key="14">
    <source>
        <dbReference type="EMBL" id="MQM18100.1"/>
    </source>
</evidence>
<comment type="similarity">
    <text evidence="2">Belongs to the ARR family. Type-B subfamily.</text>
</comment>
<dbReference type="OrthoDB" id="60033at2759"/>
<proteinExistence type="inferred from homology"/>
<evidence type="ECO:0000256" key="4">
    <source>
        <dbReference type="ARBA" id="ARBA00023012"/>
    </source>
</evidence>
<keyword evidence="8" id="KW-0804">Transcription</keyword>
<feature type="domain" description="Response regulatory" evidence="12">
    <location>
        <begin position="36"/>
        <end position="151"/>
    </location>
</feature>
<feature type="compositionally biased region" description="Acidic residues" evidence="11">
    <location>
        <begin position="205"/>
        <end position="216"/>
    </location>
</feature>
<dbReference type="EMBL" id="NMUH01007967">
    <property type="protein sequence ID" value="MQM18100.1"/>
    <property type="molecule type" value="Genomic_DNA"/>
</dbReference>
<reference evidence="14" key="1">
    <citation type="submission" date="2017-07" db="EMBL/GenBank/DDBJ databases">
        <title>Taro Niue Genome Assembly and Annotation.</title>
        <authorList>
            <person name="Atibalentja N."/>
            <person name="Keating K."/>
            <person name="Fields C.J."/>
        </authorList>
    </citation>
    <scope>NUCLEOTIDE SEQUENCE</scope>
    <source>
        <strain evidence="14">Niue_2</strain>
        <tissue evidence="14">Leaf</tissue>
    </source>
</reference>
<dbReference type="InterPro" id="IPR017930">
    <property type="entry name" value="Myb_dom"/>
</dbReference>
<feature type="compositionally biased region" description="Polar residues" evidence="11">
    <location>
        <begin position="184"/>
        <end position="196"/>
    </location>
</feature>
<name>A0A843XFU7_COLES</name>
<evidence type="ECO:0000259" key="12">
    <source>
        <dbReference type="PROSITE" id="PS50110"/>
    </source>
</evidence>
<dbReference type="GO" id="GO:0003677">
    <property type="term" value="F:DNA binding"/>
    <property type="evidence" value="ECO:0007669"/>
    <property type="project" value="UniProtKB-KW"/>
</dbReference>
<dbReference type="InterPro" id="IPR001789">
    <property type="entry name" value="Sig_transdc_resp-reg_receiver"/>
</dbReference>
<dbReference type="PROSITE" id="PS51294">
    <property type="entry name" value="HTH_MYB"/>
    <property type="match status" value="1"/>
</dbReference>
<dbReference type="Gene3D" id="3.40.50.2300">
    <property type="match status" value="1"/>
</dbReference>
<sequence>MSVVQKMAAGASNAGAAFGPSNGDEGVLDRFPAGLRVLVVDDDTTCLKILEQMLRKCEYNVTICSRATGALSLLRERKGHFDLVISDVHMPDMDGFRLLELVGLEMDLPVIMMSADSRTSMVMKGIKHGACDYLIKPVRFEELRNIWQHIVRKKRNDNKDHEQSGSLEESDRHRRGVDDVEHTSPANAAADSNWTTPKKKRDAKEDPDDGELENDDPSTSKKPRVVWSVELHQQFVSAVNQLGIDKAVPKRILELMNVPGLTRENVASHLQVVRIDLSNQVTEVKGTAPVGSKDGKYRLYLKRISGVAQHHGGLPSSFSGSVETNTRAVPLGRLDFQSLAASGQIPPQTLAALHAELLGRPSSSVVLPSLEQSIFHTSLQGPKCIPDECGLTFGQPLMKCRPGKQFPEPNVAVDNMSSGFGAWAPNHLMSMANTSVSGLANPQNGNMLVQMLQQQRQPPPPPPPQPVVAEASHAINVQPSCLIAPCQPSSTFQVGNNSIPIHQSSLLFSSQLPNNIQAGNILLNQHSSYSNPNIIVDPSPFPSQSNAVSSVGAGRVGGNDPKNVLTGYSIPVAVSSAAAPSCSVPSDGTTGWNVATSDLGSNPANKLSGFMPALCDVQSPGPKPLMLPDQGRGKNLGFVGKGTCCIPSRFAVDDMEPPSENPNQTVSSALDEGSKVKQEMYLDFIEGSIVGNPVLPHHHPSDFMSVLSK</sequence>
<gene>
    <name evidence="14" type="ORF">Taro_051086</name>
</gene>
<keyword evidence="4" id="KW-0902">Two-component regulatory system</keyword>
<dbReference type="FunFam" id="3.40.50.2300:FF:000408">
    <property type="entry name" value="Two-component response regulator"/>
    <property type="match status" value="1"/>
</dbReference>
<dbReference type="PANTHER" id="PTHR43874:SF123">
    <property type="entry name" value="TWO-COMPONENT RESPONSE REGULATOR ARR14"/>
    <property type="match status" value="1"/>
</dbReference>
<keyword evidence="6" id="KW-0238">DNA-binding</keyword>
<evidence type="ECO:0000256" key="5">
    <source>
        <dbReference type="ARBA" id="ARBA00023015"/>
    </source>
</evidence>
<keyword evidence="5" id="KW-0805">Transcription regulation</keyword>
<evidence type="ECO:0000313" key="15">
    <source>
        <dbReference type="Proteomes" id="UP000652761"/>
    </source>
</evidence>
<keyword evidence="9" id="KW-0539">Nucleus</keyword>
<dbReference type="Gene3D" id="1.10.10.60">
    <property type="entry name" value="Homeodomain-like"/>
    <property type="match status" value="1"/>
</dbReference>
<keyword evidence="3 10" id="KW-0597">Phosphoprotein</keyword>
<evidence type="ECO:0008006" key="16">
    <source>
        <dbReference type="Google" id="ProtNLM"/>
    </source>
</evidence>
<evidence type="ECO:0000256" key="2">
    <source>
        <dbReference type="ARBA" id="ARBA00006015"/>
    </source>
</evidence>
<dbReference type="CDD" id="cd17584">
    <property type="entry name" value="REC_typeB_ARR-like"/>
    <property type="match status" value="1"/>
</dbReference>
<dbReference type="SMART" id="SM00448">
    <property type="entry name" value="REC"/>
    <property type="match status" value="1"/>
</dbReference>
<evidence type="ECO:0000256" key="9">
    <source>
        <dbReference type="ARBA" id="ARBA00023242"/>
    </source>
</evidence>
<dbReference type="FunFam" id="1.10.10.60:FF:000007">
    <property type="entry name" value="Two-component response regulator"/>
    <property type="match status" value="1"/>
</dbReference>
<keyword evidence="7" id="KW-0010">Activator</keyword>